<sequence length="93" mass="10836">MRLPRPRSQRALPRKWTAPSGPHTLTSYRHSSAALRTTDDMEQDPNERERIGSLDRVHLHHPHRPQPSQFPNQQAYLHQLQKVPDDATLSKFI</sequence>
<name>A0A1D2JJA8_PARBR</name>
<dbReference type="Proteomes" id="UP000242814">
    <property type="component" value="Unassembled WGS sequence"/>
</dbReference>
<gene>
    <name evidence="2" type="ORF">ACO22_02193</name>
</gene>
<comment type="caution">
    <text evidence="2">The sequence shown here is derived from an EMBL/GenBank/DDBJ whole genome shotgun (WGS) entry which is preliminary data.</text>
</comment>
<dbReference type="VEuPathDB" id="FungiDB:PADG_01273"/>
<accession>A0A1D2JJA8</accession>
<feature type="region of interest" description="Disordered" evidence="1">
    <location>
        <begin position="1"/>
        <end position="46"/>
    </location>
</feature>
<evidence type="ECO:0000313" key="3">
    <source>
        <dbReference type="Proteomes" id="UP000242814"/>
    </source>
</evidence>
<reference evidence="2 3" key="1">
    <citation type="submission" date="2016-06" db="EMBL/GenBank/DDBJ databases">
        <authorList>
            <person name="Kjaerup R.B."/>
            <person name="Dalgaard T.S."/>
            <person name="Juul-Madsen H.R."/>
        </authorList>
    </citation>
    <scope>NUCLEOTIDE SEQUENCE [LARGE SCALE GENOMIC DNA]</scope>
    <source>
        <strain evidence="2 3">Pb300</strain>
    </source>
</reference>
<dbReference type="VEuPathDB" id="FungiDB:PABG_11606"/>
<protein>
    <submittedName>
        <fullName evidence="2">Uncharacterized protein</fullName>
    </submittedName>
</protein>
<proteinExistence type="predicted"/>
<evidence type="ECO:0000313" key="2">
    <source>
        <dbReference type="EMBL" id="ODH38720.1"/>
    </source>
</evidence>
<evidence type="ECO:0000256" key="1">
    <source>
        <dbReference type="SAM" id="MobiDB-lite"/>
    </source>
</evidence>
<dbReference type="EMBL" id="LZYO01000064">
    <property type="protein sequence ID" value="ODH38720.1"/>
    <property type="molecule type" value="Genomic_DNA"/>
</dbReference>
<dbReference type="AlphaFoldDB" id="A0A1D2JJA8"/>
<organism evidence="2 3">
    <name type="scientific">Paracoccidioides brasiliensis</name>
    <dbReference type="NCBI Taxonomy" id="121759"/>
    <lineage>
        <taxon>Eukaryota</taxon>
        <taxon>Fungi</taxon>
        <taxon>Dikarya</taxon>
        <taxon>Ascomycota</taxon>
        <taxon>Pezizomycotina</taxon>
        <taxon>Eurotiomycetes</taxon>
        <taxon>Eurotiomycetidae</taxon>
        <taxon>Onygenales</taxon>
        <taxon>Ajellomycetaceae</taxon>
        <taxon>Paracoccidioides</taxon>
    </lineage>
</organism>